<dbReference type="InterPro" id="IPR000182">
    <property type="entry name" value="GNAT_dom"/>
</dbReference>
<dbReference type="Pfam" id="PF13302">
    <property type="entry name" value="Acetyltransf_3"/>
    <property type="match status" value="1"/>
</dbReference>
<dbReference type="PANTHER" id="PTHR43792">
    <property type="entry name" value="GNAT FAMILY, PUTATIVE (AFU_ORTHOLOGUE AFUA_3G00765)-RELATED-RELATED"/>
    <property type="match status" value="1"/>
</dbReference>
<evidence type="ECO:0000313" key="2">
    <source>
        <dbReference type="EMBL" id="MBD7969167.1"/>
    </source>
</evidence>
<protein>
    <submittedName>
        <fullName evidence="2">GNAT family N-acetyltransferase</fullName>
    </submittedName>
</protein>
<proteinExistence type="predicted"/>
<dbReference type="SUPFAM" id="SSF55729">
    <property type="entry name" value="Acyl-CoA N-acyltransferases (Nat)"/>
    <property type="match status" value="1"/>
</dbReference>
<reference evidence="2 3" key="1">
    <citation type="submission" date="2020-08" db="EMBL/GenBank/DDBJ databases">
        <title>A Genomic Blueprint of the Chicken Gut Microbiome.</title>
        <authorList>
            <person name="Gilroy R."/>
            <person name="Ravi A."/>
            <person name="Getino M."/>
            <person name="Pursley I."/>
            <person name="Horton D.L."/>
            <person name="Alikhan N.-F."/>
            <person name="Baker D."/>
            <person name="Gharbi K."/>
            <person name="Hall N."/>
            <person name="Watson M."/>
            <person name="Adriaenssens E.M."/>
            <person name="Foster-Nyarko E."/>
            <person name="Jarju S."/>
            <person name="Secka A."/>
            <person name="Antonio M."/>
            <person name="Oren A."/>
            <person name="Chaudhuri R."/>
            <person name="La Ragione R.M."/>
            <person name="Hildebrand F."/>
            <person name="Pallen M.J."/>
        </authorList>
    </citation>
    <scope>NUCLEOTIDE SEQUENCE [LARGE SCALE GENOMIC DNA]</scope>
    <source>
        <strain evidence="2 3">Sa2BVA9</strain>
    </source>
</reference>
<dbReference type="RefSeq" id="WP_191800930.1">
    <property type="nucleotide sequence ID" value="NZ_JACSQL010000006.1"/>
</dbReference>
<comment type="caution">
    <text evidence="2">The sequence shown here is derived from an EMBL/GenBank/DDBJ whole genome shotgun (WGS) entry which is preliminary data.</text>
</comment>
<dbReference type="InterPro" id="IPR016181">
    <property type="entry name" value="Acyl_CoA_acyltransferase"/>
</dbReference>
<dbReference type="Proteomes" id="UP000608071">
    <property type="component" value="Unassembled WGS sequence"/>
</dbReference>
<accession>A0ABR8T074</accession>
<keyword evidence="3" id="KW-1185">Reference proteome</keyword>
<dbReference type="EMBL" id="JACSQL010000006">
    <property type="protein sequence ID" value="MBD7969167.1"/>
    <property type="molecule type" value="Genomic_DNA"/>
</dbReference>
<dbReference type="PANTHER" id="PTHR43792:SF9">
    <property type="entry name" value="RIBOSOMAL-PROTEIN-ALANINE ACETYLTRANSFERASE"/>
    <property type="match status" value="1"/>
</dbReference>
<evidence type="ECO:0000259" key="1">
    <source>
        <dbReference type="PROSITE" id="PS51186"/>
    </source>
</evidence>
<dbReference type="PROSITE" id="PS51186">
    <property type="entry name" value="GNAT"/>
    <property type="match status" value="1"/>
</dbReference>
<name>A0ABR8T074_9BACL</name>
<feature type="domain" description="N-acetyltransferase" evidence="1">
    <location>
        <begin position="19"/>
        <end position="191"/>
    </location>
</feature>
<organism evidence="2 3">
    <name type="scientific">Paenibacillus gallinarum</name>
    <dbReference type="NCBI Taxonomy" id="2762232"/>
    <lineage>
        <taxon>Bacteria</taxon>
        <taxon>Bacillati</taxon>
        <taxon>Bacillota</taxon>
        <taxon>Bacilli</taxon>
        <taxon>Bacillales</taxon>
        <taxon>Paenibacillaceae</taxon>
        <taxon>Paenibacillus</taxon>
    </lineage>
</organism>
<dbReference type="InterPro" id="IPR051531">
    <property type="entry name" value="N-acetyltransferase"/>
</dbReference>
<sequence>MKHVINTNDEILTIDCTDIILREYMAEDLDALHDLTWQPHFHEFLVDWNVSKEQREEWFHNYEIPENKRFLQAVSTDGDIGEIRLRLGIISKATGKFIGVCGTGVLDKITPPKREIYYGISSEYRNNGYTTQAVKGLIHYLFSNTNTEQLVAIAQTCNFSSNRVISKSGFVFERDIEIEEKKYHYYTMKKE</sequence>
<evidence type="ECO:0000313" key="3">
    <source>
        <dbReference type="Proteomes" id="UP000608071"/>
    </source>
</evidence>
<gene>
    <name evidence="2" type="ORF">H9647_13905</name>
</gene>
<dbReference type="Gene3D" id="3.40.630.30">
    <property type="match status" value="1"/>
</dbReference>